<dbReference type="Proteomes" id="UP000001744">
    <property type="component" value="Unassembled WGS sequence"/>
</dbReference>
<dbReference type="HOGENOM" id="CLU_079653_2_0_1"/>
<dbReference type="JaponicusDB" id="SJAG_04223">
    <property type="gene designation" value="coq10"/>
</dbReference>
<keyword evidence="5" id="KW-0830">Ubiquinone</keyword>
<dbReference type="CDD" id="cd07813">
    <property type="entry name" value="COQ10p_like"/>
    <property type="match status" value="1"/>
</dbReference>
<dbReference type="VEuPathDB" id="FungiDB:SJAG_04223"/>
<dbReference type="STRING" id="402676.B6K696"/>
<dbReference type="GeneID" id="7050620"/>
<keyword evidence="7" id="KW-1185">Reference proteome</keyword>
<dbReference type="EMBL" id="KE651167">
    <property type="protein sequence ID" value="EEB09049.1"/>
    <property type="molecule type" value="Genomic_DNA"/>
</dbReference>
<dbReference type="RefSeq" id="XP_002175342.1">
    <property type="nucleotide sequence ID" value="XM_002175306.1"/>
</dbReference>
<comment type="subunit">
    <text evidence="2">Interacts with coenzyme Q.</text>
</comment>
<dbReference type="InterPro" id="IPR005031">
    <property type="entry name" value="COQ10_START"/>
</dbReference>
<comment type="similarity">
    <text evidence="1">Belongs to the COQ10 family.</text>
</comment>
<evidence type="ECO:0000313" key="6">
    <source>
        <dbReference type="JaponicusDB" id="SJAG_04223"/>
    </source>
</evidence>
<dbReference type="InterPro" id="IPR023393">
    <property type="entry name" value="START-like_dom_sf"/>
</dbReference>
<comment type="function">
    <text evidence="3">Required for the function of coenzyme Q in the respiratory chain. May serve as a chaperone or may be involved in the transport of Q6 from its site of synthesis to the catalytic sites of the respiratory complexes.</text>
</comment>
<dbReference type="PANTHER" id="PTHR12901:SF10">
    <property type="entry name" value="COENZYME Q-BINDING PROTEIN COQ10, MITOCHONDRIAL"/>
    <property type="match status" value="1"/>
</dbReference>
<evidence type="ECO:0000259" key="4">
    <source>
        <dbReference type="Pfam" id="PF03364"/>
    </source>
</evidence>
<organism evidence="5 7">
    <name type="scientific">Schizosaccharomyces japonicus (strain yFS275 / FY16936)</name>
    <name type="common">Fission yeast</name>
    <dbReference type="NCBI Taxonomy" id="402676"/>
    <lineage>
        <taxon>Eukaryota</taxon>
        <taxon>Fungi</taxon>
        <taxon>Dikarya</taxon>
        <taxon>Ascomycota</taxon>
        <taxon>Taphrinomycotina</taxon>
        <taxon>Schizosaccharomycetes</taxon>
        <taxon>Schizosaccharomycetales</taxon>
        <taxon>Schizosaccharomycetaceae</taxon>
        <taxon>Schizosaccharomyces</taxon>
    </lineage>
</organism>
<dbReference type="OMA" id="IDGPFKY"/>
<reference evidence="5 7" key="1">
    <citation type="journal article" date="2011" name="Science">
        <title>Comparative functional genomics of the fission yeasts.</title>
        <authorList>
            <person name="Rhind N."/>
            <person name="Chen Z."/>
            <person name="Yassour M."/>
            <person name="Thompson D.A."/>
            <person name="Haas B.J."/>
            <person name="Habib N."/>
            <person name="Wapinski I."/>
            <person name="Roy S."/>
            <person name="Lin M.F."/>
            <person name="Heiman D.I."/>
            <person name="Young S.K."/>
            <person name="Furuya K."/>
            <person name="Guo Y."/>
            <person name="Pidoux A."/>
            <person name="Chen H.M."/>
            <person name="Robbertse B."/>
            <person name="Goldberg J.M."/>
            <person name="Aoki K."/>
            <person name="Bayne E.H."/>
            <person name="Berlin A.M."/>
            <person name="Desjardins C.A."/>
            <person name="Dobbs E."/>
            <person name="Dukaj L."/>
            <person name="Fan L."/>
            <person name="FitzGerald M.G."/>
            <person name="French C."/>
            <person name="Gujja S."/>
            <person name="Hansen K."/>
            <person name="Keifenheim D."/>
            <person name="Levin J.Z."/>
            <person name="Mosher R.A."/>
            <person name="Mueller C.A."/>
            <person name="Pfiffner J."/>
            <person name="Priest M."/>
            <person name="Russ C."/>
            <person name="Smialowska A."/>
            <person name="Swoboda P."/>
            <person name="Sykes S.M."/>
            <person name="Vaughn M."/>
            <person name="Vengrova S."/>
            <person name="Yoder R."/>
            <person name="Zeng Q."/>
            <person name="Allshire R."/>
            <person name="Baulcombe D."/>
            <person name="Birren B.W."/>
            <person name="Brown W."/>
            <person name="Ekwall K."/>
            <person name="Kellis M."/>
            <person name="Leatherwood J."/>
            <person name="Levin H."/>
            <person name="Margalit H."/>
            <person name="Martienssen R."/>
            <person name="Nieduszynski C.A."/>
            <person name="Spatafora J.W."/>
            <person name="Friedman N."/>
            <person name="Dalgaard J.Z."/>
            <person name="Baumann P."/>
            <person name="Niki H."/>
            <person name="Regev A."/>
            <person name="Nusbaum C."/>
        </authorList>
    </citation>
    <scope>NUCLEOTIDE SEQUENCE [LARGE SCALE GENOMIC DNA]</scope>
    <source>
        <strain evidence="7">yFS275 / FY16936</strain>
    </source>
</reference>
<feature type="domain" description="Coenzyme Q-binding protein COQ10 START" evidence="4">
    <location>
        <begin position="20"/>
        <end position="148"/>
    </location>
</feature>
<evidence type="ECO:0000256" key="1">
    <source>
        <dbReference type="ARBA" id="ARBA00006885"/>
    </source>
</evidence>
<dbReference type="OrthoDB" id="292693at2759"/>
<protein>
    <submittedName>
        <fullName evidence="5">Ubiquinone binding protein Coq10</fullName>
    </submittedName>
</protein>
<evidence type="ECO:0000313" key="7">
    <source>
        <dbReference type="Proteomes" id="UP000001744"/>
    </source>
</evidence>
<dbReference type="Pfam" id="PF03364">
    <property type="entry name" value="Polyketide_cyc"/>
    <property type="match status" value="1"/>
</dbReference>
<dbReference type="GO" id="GO:0045333">
    <property type="term" value="P:cellular respiration"/>
    <property type="evidence" value="ECO:0007669"/>
    <property type="project" value="InterPro"/>
</dbReference>
<dbReference type="eggNOG" id="KOG3177">
    <property type="taxonomic scope" value="Eukaryota"/>
</dbReference>
<dbReference type="GO" id="GO:0048039">
    <property type="term" value="F:ubiquinone binding"/>
    <property type="evidence" value="ECO:0007669"/>
    <property type="project" value="EnsemblFungi"/>
</dbReference>
<proteinExistence type="inferred from homology"/>
<gene>
    <name evidence="6" type="primary">coq10</name>
    <name evidence="5" type="ORF">SJAG_04223</name>
</gene>
<dbReference type="InterPro" id="IPR044996">
    <property type="entry name" value="COQ10-like"/>
</dbReference>
<evidence type="ECO:0000256" key="2">
    <source>
        <dbReference type="ARBA" id="ARBA00011814"/>
    </source>
</evidence>
<evidence type="ECO:0000313" key="5">
    <source>
        <dbReference type="EMBL" id="EEB09049.1"/>
    </source>
</evidence>
<accession>B6K696</accession>
<name>B6K696_SCHJY</name>
<evidence type="ECO:0000256" key="3">
    <source>
        <dbReference type="ARBA" id="ARBA00024947"/>
    </source>
</evidence>
<dbReference type="SUPFAM" id="SSF55961">
    <property type="entry name" value="Bet v1-like"/>
    <property type="match status" value="1"/>
</dbReference>
<dbReference type="GO" id="GO:0005739">
    <property type="term" value="C:mitochondrion"/>
    <property type="evidence" value="ECO:0000318"/>
    <property type="project" value="GO_Central"/>
</dbReference>
<dbReference type="PANTHER" id="PTHR12901">
    <property type="entry name" value="SPERM PROTEIN HOMOLOG"/>
    <property type="match status" value="1"/>
</dbReference>
<sequence length="164" mass="18840">MSFRCTPLLFQTFTTSRLMSFPPKFLFSVVSDIDTYKEFVPFCQDSKVTTRDEKTNLPTTADLTIGFRGFSETFDSKVQCNPEKLTVLADASHHKLFSYLKTQWQIHESSNNRSRVELSVAYEFQNPLYRFMSKMAGQAAATDIITGFVAQARRKYNNQIGFKV</sequence>
<dbReference type="AlphaFoldDB" id="B6K696"/>
<dbReference type="Gene3D" id="3.30.530.20">
    <property type="match status" value="1"/>
</dbReference>